<gene>
    <name evidence="2" type="ORF">MUY27_15270</name>
</gene>
<feature type="transmembrane region" description="Helical" evidence="1">
    <location>
        <begin position="43"/>
        <end position="62"/>
    </location>
</feature>
<evidence type="ECO:0000256" key="1">
    <source>
        <dbReference type="SAM" id="Phobius"/>
    </source>
</evidence>
<evidence type="ECO:0000313" key="3">
    <source>
        <dbReference type="Proteomes" id="UP001139450"/>
    </source>
</evidence>
<keyword evidence="1" id="KW-0472">Membrane</keyword>
<keyword evidence="3" id="KW-1185">Reference proteome</keyword>
<keyword evidence="1" id="KW-1133">Transmembrane helix</keyword>
<reference evidence="2" key="1">
    <citation type="submission" date="2022-04" db="EMBL/GenBank/DDBJ databases">
        <title>Mucilaginibacter sp. RS28 isolated from freshwater.</title>
        <authorList>
            <person name="Ko S.-R."/>
        </authorList>
    </citation>
    <scope>NUCLEOTIDE SEQUENCE</scope>
    <source>
        <strain evidence="2">RS28</strain>
    </source>
</reference>
<accession>A0A9X1X7F2</accession>
<name>A0A9X1X7F2_9SPHI</name>
<protein>
    <submittedName>
        <fullName evidence="2">Uncharacterized protein</fullName>
    </submittedName>
</protein>
<evidence type="ECO:0000313" key="2">
    <source>
        <dbReference type="EMBL" id="MCJ8211078.1"/>
    </source>
</evidence>
<dbReference type="Proteomes" id="UP001139450">
    <property type="component" value="Unassembled WGS sequence"/>
</dbReference>
<dbReference type="RefSeq" id="WP_245131333.1">
    <property type="nucleotide sequence ID" value="NZ_JALJEJ010000007.1"/>
</dbReference>
<keyword evidence="1" id="KW-0812">Transmembrane</keyword>
<organism evidence="2 3">
    <name type="scientific">Mucilaginibacter straminoryzae</name>
    <dbReference type="NCBI Taxonomy" id="2932774"/>
    <lineage>
        <taxon>Bacteria</taxon>
        <taxon>Pseudomonadati</taxon>
        <taxon>Bacteroidota</taxon>
        <taxon>Sphingobacteriia</taxon>
        <taxon>Sphingobacteriales</taxon>
        <taxon>Sphingobacteriaceae</taxon>
        <taxon>Mucilaginibacter</taxon>
    </lineage>
</organism>
<comment type="caution">
    <text evidence="2">The sequence shown here is derived from an EMBL/GenBank/DDBJ whole genome shotgun (WGS) entry which is preliminary data.</text>
</comment>
<dbReference type="AlphaFoldDB" id="A0A9X1X7F2"/>
<dbReference type="EMBL" id="JALJEJ010000007">
    <property type="protein sequence ID" value="MCJ8211078.1"/>
    <property type="molecule type" value="Genomic_DNA"/>
</dbReference>
<proteinExistence type="predicted"/>
<sequence length="68" mass="7671">MKFTVNSAQQSLLYNRYFNNKFSFINRGTAFASSTVSKTNNNMIALILALVVANVIVALRNVDKRNAW</sequence>